<dbReference type="EMBL" id="CP123759">
    <property type="protein sequence ID" value="WGO84935.1"/>
    <property type="molecule type" value="Genomic_DNA"/>
</dbReference>
<keyword evidence="2" id="KW-0808">Transferase</keyword>
<organism evidence="2 3">
    <name type="scientific">Arsenophonus apicola</name>
    <dbReference type="NCBI Taxonomy" id="2879119"/>
    <lineage>
        <taxon>Bacteria</taxon>
        <taxon>Pseudomonadati</taxon>
        <taxon>Pseudomonadota</taxon>
        <taxon>Gammaproteobacteria</taxon>
        <taxon>Enterobacterales</taxon>
        <taxon>Morganellaceae</taxon>
        <taxon>Arsenophonus</taxon>
    </lineage>
</organism>
<sequence length="119" mass="13266">MKKIAFVFMKTPHGNSSGREGLDALLATSALTENIGVFFISDGVCQLLAKQNPNKLLARDYIATYKLLPLYDIHACYICQEDLEARGFSSDSCFILPATVISVDRLRRNLADYDVILTF</sequence>
<dbReference type="InterPro" id="IPR017462">
    <property type="entry name" value="Sulphur_relay_TusC/DsrF"/>
</dbReference>
<accession>A0ABY8P7M8</accession>
<gene>
    <name evidence="2" type="primary">tusC</name>
    <name evidence="2" type="ORF">QG404_14075</name>
</gene>
<evidence type="ECO:0000313" key="2">
    <source>
        <dbReference type="EMBL" id="WGO84935.1"/>
    </source>
</evidence>
<dbReference type="InterPro" id="IPR003787">
    <property type="entry name" value="Sulphur_relay_DsrE/F-like"/>
</dbReference>
<dbReference type="Proteomes" id="UP001231859">
    <property type="component" value="Chromosome"/>
</dbReference>
<evidence type="ECO:0000313" key="3">
    <source>
        <dbReference type="Proteomes" id="UP001231859"/>
    </source>
</evidence>
<dbReference type="GO" id="GO:0016740">
    <property type="term" value="F:transferase activity"/>
    <property type="evidence" value="ECO:0007669"/>
    <property type="project" value="UniProtKB-KW"/>
</dbReference>
<protein>
    <submittedName>
        <fullName evidence="2">Sulfurtransferase complex subunit TusC</fullName>
        <ecNumber evidence="2">2.8.1.-</ecNumber>
    </submittedName>
</protein>
<dbReference type="SUPFAM" id="SSF75169">
    <property type="entry name" value="DsrEFH-like"/>
    <property type="match status" value="1"/>
</dbReference>
<comment type="similarity">
    <text evidence="1">Belongs to the DsrF/TusC family.</text>
</comment>
<evidence type="ECO:0000256" key="1">
    <source>
        <dbReference type="ARBA" id="ARBA00005996"/>
    </source>
</evidence>
<dbReference type="NCBIfam" id="TIGR03010">
    <property type="entry name" value="sulf_tusC_dsrF"/>
    <property type="match status" value="1"/>
</dbReference>
<name>A0ABY8P7M8_9GAMM</name>
<proteinExistence type="inferred from homology"/>
<dbReference type="EC" id="2.8.1.-" evidence="2"/>
<dbReference type="PANTHER" id="PTHR38780">
    <property type="entry name" value="PROTEIN TUSC"/>
    <property type="match status" value="1"/>
</dbReference>
<dbReference type="PANTHER" id="PTHR38780:SF1">
    <property type="entry name" value="PROTEIN TUSC"/>
    <property type="match status" value="1"/>
</dbReference>
<dbReference type="Gene3D" id="3.40.1260.10">
    <property type="entry name" value="DsrEFH-like"/>
    <property type="match status" value="1"/>
</dbReference>
<dbReference type="InterPro" id="IPR027396">
    <property type="entry name" value="DsrEFH-like"/>
</dbReference>
<dbReference type="RefSeq" id="WP_280939867.1">
    <property type="nucleotide sequence ID" value="NZ_CP123759.1"/>
</dbReference>
<keyword evidence="3" id="KW-1185">Reference proteome</keyword>
<reference evidence="2 3" key="1">
    <citation type="submission" date="2023-04" db="EMBL/GenBank/DDBJ databases">
        <title>Genome dynamics across the evolutionary transition to endosymbiosis.</title>
        <authorList>
            <person name="Siozios S."/>
            <person name="Nadal-Jimenez P."/>
            <person name="Azagi T."/>
            <person name="Sprong H."/>
            <person name="Frost C.L."/>
            <person name="Parratt S.R."/>
            <person name="Taylor G."/>
            <person name="Brettell L."/>
            <person name="Lew K.C."/>
            <person name="Croft L."/>
            <person name="King K.C."/>
            <person name="Brockhurst M.A."/>
            <person name="Hypsa V."/>
            <person name="Novakova E."/>
            <person name="Darby A.C."/>
            <person name="Hurst G.D.D."/>
        </authorList>
    </citation>
    <scope>NUCLEOTIDE SEQUENCE [LARGE SCALE GENOMIC DNA]</scope>
    <source>
        <strain evidence="3">aApi_AU</strain>
    </source>
</reference>
<dbReference type="NCBIfam" id="NF001238">
    <property type="entry name" value="PRK00211.1"/>
    <property type="match status" value="1"/>
</dbReference>
<dbReference type="Pfam" id="PF02635">
    <property type="entry name" value="DsrE"/>
    <property type="match status" value="1"/>
</dbReference>